<keyword evidence="5 11" id="KW-0732">Signal</keyword>
<evidence type="ECO:0000313" key="17">
    <source>
        <dbReference type="Proteomes" id="UP000523362"/>
    </source>
</evidence>
<keyword evidence="7 11" id="KW-0472">Membrane</keyword>
<comment type="function">
    <text evidence="11">Plays a major role in protein secretion by helping the post-translocational extracellular folding of several secreted proteins.</text>
</comment>
<evidence type="ECO:0000256" key="8">
    <source>
        <dbReference type="ARBA" id="ARBA00023139"/>
    </source>
</evidence>
<dbReference type="PROSITE" id="PS51257">
    <property type="entry name" value="PROKAR_LIPOPROTEIN"/>
    <property type="match status" value="1"/>
</dbReference>
<dbReference type="Gene3D" id="3.10.50.40">
    <property type="match status" value="1"/>
</dbReference>
<dbReference type="Pfam" id="PF00639">
    <property type="entry name" value="Rotamase"/>
    <property type="match status" value="1"/>
</dbReference>
<evidence type="ECO:0000256" key="7">
    <source>
        <dbReference type="ARBA" id="ARBA00023136"/>
    </source>
</evidence>
<feature type="domain" description="PpiC" evidence="13">
    <location>
        <begin position="135"/>
        <end position="226"/>
    </location>
</feature>
<dbReference type="SUPFAM" id="SSF109998">
    <property type="entry name" value="Triger factor/SurA peptide-binding domain-like"/>
    <property type="match status" value="1"/>
</dbReference>
<evidence type="ECO:0000256" key="10">
    <source>
        <dbReference type="ARBA" id="ARBA00023288"/>
    </source>
</evidence>
<feature type="chain" id="PRO_5031316820" description="Foldase protein PrsA" evidence="12">
    <location>
        <begin position="20"/>
        <end position="295"/>
    </location>
</feature>
<evidence type="ECO:0000259" key="13">
    <source>
        <dbReference type="PROSITE" id="PS50198"/>
    </source>
</evidence>
<dbReference type="HAMAP" id="MF_01145">
    <property type="entry name" value="Foldase_PrsA"/>
    <property type="match status" value="1"/>
</dbReference>
<keyword evidence="9 11" id="KW-0413">Isomerase</keyword>
<dbReference type="InterPro" id="IPR046357">
    <property type="entry name" value="PPIase_dom_sf"/>
</dbReference>
<evidence type="ECO:0000256" key="6">
    <source>
        <dbReference type="ARBA" id="ARBA00023110"/>
    </source>
</evidence>
<evidence type="ECO:0000256" key="2">
    <source>
        <dbReference type="ARBA" id="ARBA00004193"/>
    </source>
</evidence>
<dbReference type="InterPro" id="IPR023059">
    <property type="entry name" value="Foldase_PrsA"/>
</dbReference>
<keyword evidence="16" id="KW-1185">Reference proteome</keyword>
<evidence type="ECO:0000313" key="15">
    <source>
        <dbReference type="EMBL" id="MBC1485705.1"/>
    </source>
</evidence>
<organism evidence="15 17">
    <name type="scientific">Listeria seeligeri</name>
    <dbReference type="NCBI Taxonomy" id="1640"/>
    <lineage>
        <taxon>Bacteria</taxon>
        <taxon>Bacillati</taxon>
        <taxon>Bacillota</taxon>
        <taxon>Bacilli</taxon>
        <taxon>Bacillales</taxon>
        <taxon>Listeriaceae</taxon>
        <taxon>Listeria</taxon>
    </lineage>
</organism>
<evidence type="ECO:0000313" key="14">
    <source>
        <dbReference type="EMBL" id="KKD46900.1"/>
    </source>
</evidence>
<proteinExistence type="inferred from homology"/>
<keyword evidence="8 11" id="KW-0564">Palmitate</keyword>
<gene>
    <name evidence="11" type="primary">prsA</name>
    <name evidence="15" type="ORF">HB897_05595</name>
    <name evidence="14" type="ORF">UQ68_03530</name>
</gene>
<dbReference type="Gene3D" id="1.10.4030.10">
    <property type="entry name" value="Porin chaperone SurA, peptide-binding domain"/>
    <property type="match status" value="1"/>
</dbReference>
<reference evidence="14 16" key="1">
    <citation type="submission" date="2015-02" db="EMBL/GenBank/DDBJ databases">
        <title>Sequencing of Listeria spp. dairy environmental strains.</title>
        <authorList>
            <person name="Muhterem-Uyar M."/>
            <person name="Wagner M."/>
            <person name="Schmitz-Esser S."/>
            <person name="Stessl B."/>
        </authorList>
    </citation>
    <scope>NUCLEOTIDE SEQUENCE [LARGE SCALE GENOMIC DNA]</scope>
    <source>
        <strain evidence="14 16">7KSM</strain>
    </source>
</reference>
<comment type="caution">
    <text evidence="15">The sequence shown here is derived from an EMBL/GenBank/DDBJ whole genome shotgun (WGS) entry which is preliminary data.</text>
</comment>
<keyword evidence="10 11" id="KW-0449">Lipoprotein</keyword>
<dbReference type="Proteomes" id="UP000033536">
    <property type="component" value="Unassembled WGS sequence"/>
</dbReference>
<dbReference type="GO" id="GO:0005886">
    <property type="term" value="C:plasma membrane"/>
    <property type="evidence" value="ECO:0007669"/>
    <property type="project" value="UniProtKB-SubCell"/>
</dbReference>
<comment type="similarity">
    <text evidence="3 11">Belongs to the PrsA family.</text>
</comment>
<dbReference type="SUPFAM" id="SSF54534">
    <property type="entry name" value="FKBP-like"/>
    <property type="match status" value="1"/>
</dbReference>
<evidence type="ECO:0000313" key="16">
    <source>
        <dbReference type="Proteomes" id="UP000033536"/>
    </source>
</evidence>
<dbReference type="PANTHER" id="PTHR47245">
    <property type="entry name" value="PEPTIDYLPROLYL ISOMERASE"/>
    <property type="match status" value="1"/>
</dbReference>
<dbReference type="RefSeq" id="WP_003749166.1">
    <property type="nucleotide sequence ID" value="NZ_CP034772.1"/>
</dbReference>
<evidence type="ECO:0000256" key="9">
    <source>
        <dbReference type="ARBA" id="ARBA00023235"/>
    </source>
</evidence>
<comment type="subcellular location">
    <subcellularLocation>
        <location evidence="2 11">Cell membrane</location>
        <topology evidence="2 11">Lipid-anchor</topology>
    </subcellularLocation>
</comment>
<dbReference type="AlphaFoldDB" id="A0A7X1C6A1"/>
<dbReference type="InterPro" id="IPR050245">
    <property type="entry name" value="PrsA_foldase"/>
</dbReference>
<evidence type="ECO:0000256" key="12">
    <source>
        <dbReference type="SAM" id="SignalP"/>
    </source>
</evidence>
<dbReference type="GO" id="GO:0006457">
    <property type="term" value="P:protein folding"/>
    <property type="evidence" value="ECO:0007669"/>
    <property type="project" value="UniProtKB-UniRule"/>
</dbReference>
<dbReference type="Proteomes" id="UP000523362">
    <property type="component" value="Unassembled WGS sequence"/>
</dbReference>
<dbReference type="PROSITE" id="PS50198">
    <property type="entry name" value="PPIC_PPIASE_2"/>
    <property type="match status" value="1"/>
</dbReference>
<keyword evidence="6 11" id="KW-0697">Rotamase</keyword>
<evidence type="ECO:0000256" key="4">
    <source>
        <dbReference type="ARBA" id="ARBA00022475"/>
    </source>
</evidence>
<dbReference type="EC" id="5.2.1.8" evidence="11"/>
<evidence type="ECO:0000256" key="3">
    <source>
        <dbReference type="ARBA" id="ARBA00006071"/>
    </source>
</evidence>
<dbReference type="InterPro" id="IPR027304">
    <property type="entry name" value="Trigger_fact/SurA_dom_sf"/>
</dbReference>
<evidence type="ECO:0000256" key="5">
    <source>
        <dbReference type="ARBA" id="ARBA00022729"/>
    </source>
</evidence>
<dbReference type="GO" id="GO:0003755">
    <property type="term" value="F:peptidyl-prolyl cis-trans isomerase activity"/>
    <property type="evidence" value="ECO:0007669"/>
    <property type="project" value="UniProtKB-UniRule"/>
</dbReference>
<evidence type="ECO:0000256" key="1">
    <source>
        <dbReference type="ARBA" id="ARBA00000971"/>
    </source>
</evidence>
<sequence>MKKKMILGLVMLMAMFSLAACGGGSDVVKTDAGDVTQDELYEAMKDKYGNEFVQQLTFEKILGDKYKVTDEQVDSEFKKYKSQYGDQFDAVLAQSGLTEETFKSQLKYNMLVQKATEANTDTSDKALKEYYKTWQPDITVSHILVADEAKAKEVEQKLKDGEKFADLAKEYSTDTATKDNGGKLAPFGPGKMDPAFEKAAYALKNKGDISDPVKTQYGYHIIQMDEPATKTTFDKDKKAVKESYLQSQLTTENMQKTLKKEYKDANVKVEDKDLKDAFKDYDGSAKTEESTDSTK</sequence>
<accession>A0A7X1C6A1</accession>
<comment type="catalytic activity">
    <reaction evidence="1 11">
        <text>[protein]-peptidylproline (omega=180) = [protein]-peptidylproline (omega=0)</text>
        <dbReference type="Rhea" id="RHEA:16237"/>
        <dbReference type="Rhea" id="RHEA-COMP:10747"/>
        <dbReference type="Rhea" id="RHEA-COMP:10748"/>
        <dbReference type="ChEBI" id="CHEBI:83833"/>
        <dbReference type="ChEBI" id="CHEBI:83834"/>
        <dbReference type="EC" id="5.2.1.8"/>
    </reaction>
</comment>
<dbReference type="PANTHER" id="PTHR47245:SF1">
    <property type="entry name" value="FOLDASE PROTEIN PRSA"/>
    <property type="match status" value="1"/>
</dbReference>
<protein>
    <recommendedName>
        <fullName evidence="11">Foldase protein PrsA</fullName>
        <ecNumber evidence="11">5.2.1.8</ecNumber>
    </recommendedName>
</protein>
<dbReference type="EMBL" id="JYOM01000009">
    <property type="protein sequence ID" value="KKD46900.1"/>
    <property type="molecule type" value="Genomic_DNA"/>
</dbReference>
<dbReference type="InterPro" id="IPR000297">
    <property type="entry name" value="PPIase_PpiC"/>
</dbReference>
<name>A0A7X1C6A1_LISSE</name>
<evidence type="ECO:0000256" key="11">
    <source>
        <dbReference type="HAMAP-Rule" id="MF_01145"/>
    </source>
</evidence>
<dbReference type="EMBL" id="JAARRG010000002">
    <property type="protein sequence ID" value="MBC1485705.1"/>
    <property type="molecule type" value="Genomic_DNA"/>
</dbReference>
<reference evidence="15 17" key="2">
    <citation type="submission" date="2020-03" db="EMBL/GenBank/DDBJ databases">
        <title>Soil Listeria distribution.</title>
        <authorList>
            <person name="Liao J."/>
            <person name="Wiedmann M."/>
        </authorList>
    </citation>
    <scope>NUCLEOTIDE SEQUENCE [LARGE SCALE GENOMIC DNA]</scope>
    <source>
        <strain evidence="15 17">FSL L7-1560</strain>
    </source>
</reference>
<keyword evidence="4 11" id="KW-1003">Cell membrane</keyword>
<feature type="signal peptide" evidence="12">
    <location>
        <begin position="1"/>
        <end position="19"/>
    </location>
</feature>